<accession>A0A9D4GJX7</accession>
<gene>
    <name evidence="1" type="ORF">DPMN_118302</name>
</gene>
<proteinExistence type="predicted"/>
<name>A0A9D4GJX7_DREPO</name>
<evidence type="ECO:0000313" key="1">
    <source>
        <dbReference type="EMBL" id="KAH3816779.1"/>
    </source>
</evidence>
<dbReference type="Proteomes" id="UP000828390">
    <property type="component" value="Unassembled WGS sequence"/>
</dbReference>
<evidence type="ECO:0000313" key="2">
    <source>
        <dbReference type="Proteomes" id="UP000828390"/>
    </source>
</evidence>
<protein>
    <submittedName>
        <fullName evidence="1">Uncharacterized protein</fullName>
    </submittedName>
</protein>
<dbReference type="EMBL" id="JAIWYP010000005">
    <property type="protein sequence ID" value="KAH3816779.1"/>
    <property type="molecule type" value="Genomic_DNA"/>
</dbReference>
<reference evidence="1" key="1">
    <citation type="journal article" date="2019" name="bioRxiv">
        <title>The Genome of the Zebra Mussel, Dreissena polymorpha: A Resource for Invasive Species Research.</title>
        <authorList>
            <person name="McCartney M.A."/>
            <person name="Auch B."/>
            <person name="Kono T."/>
            <person name="Mallez S."/>
            <person name="Zhang Y."/>
            <person name="Obille A."/>
            <person name="Becker A."/>
            <person name="Abrahante J.E."/>
            <person name="Garbe J."/>
            <person name="Badalamenti J.P."/>
            <person name="Herman A."/>
            <person name="Mangelson H."/>
            <person name="Liachko I."/>
            <person name="Sullivan S."/>
            <person name="Sone E.D."/>
            <person name="Koren S."/>
            <person name="Silverstein K.A.T."/>
            <person name="Beckman K.B."/>
            <person name="Gohl D.M."/>
        </authorList>
    </citation>
    <scope>NUCLEOTIDE SEQUENCE</scope>
    <source>
        <strain evidence="1">Duluth1</strain>
        <tissue evidence="1">Whole animal</tissue>
    </source>
</reference>
<dbReference type="AlphaFoldDB" id="A0A9D4GJX7"/>
<reference evidence="1" key="2">
    <citation type="submission" date="2020-11" db="EMBL/GenBank/DDBJ databases">
        <authorList>
            <person name="McCartney M.A."/>
            <person name="Auch B."/>
            <person name="Kono T."/>
            <person name="Mallez S."/>
            <person name="Becker A."/>
            <person name="Gohl D.M."/>
            <person name="Silverstein K.A.T."/>
            <person name="Koren S."/>
            <person name="Bechman K.B."/>
            <person name="Herman A."/>
            <person name="Abrahante J.E."/>
            <person name="Garbe J."/>
        </authorList>
    </citation>
    <scope>NUCLEOTIDE SEQUENCE</scope>
    <source>
        <strain evidence="1">Duluth1</strain>
        <tissue evidence="1">Whole animal</tissue>
    </source>
</reference>
<sequence>MIIYCQFITSEGESDLPAPSIMVESHGKTGLRVQWSLPRRPDPVYDLLLYVVNVVGTRFQSSINSHIRYREDVLSIVEFHLKLQFAF</sequence>
<comment type="caution">
    <text evidence="1">The sequence shown here is derived from an EMBL/GenBank/DDBJ whole genome shotgun (WGS) entry which is preliminary data.</text>
</comment>
<keyword evidence="2" id="KW-1185">Reference proteome</keyword>
<organism evidence="1 2">
    <name type="scientific">Dreissena polymorpha</name>
    <name type="common">Zebra mussel</name>
    <name type="synonym">Mytilus polymorpha</name>
    <dbReference type="NCBI Taxonomy" id="45954"/>
    <lineage>
        <taxon>Eukaryota</taxon>
        <taxon>Metazoa</taxon>
        <taxon>Spiralia</taxon>
        <taxon>Lophotrochozoa</taxon>
        <taxon>Mollusca</taxon>
        <taxon>Bivalvia</taxon>
        <taxon>Autobranchia</taxon>
        <taxon>Heteroconchia</taxon>
        <taxon>Euheterodonta</taxon>
        <taxon>Imparidentia</taxon>
        <taxon>Neoheterodontei</taxon>
        <taxon>Myida</taxon>
        <taxon>Dreissenoidea</taxon>
        <taxon>Dreissenidae</taxon>
        <taxon>Dreissena</taxon>
    </lineage>
</organism>